<dbReference type="PANTHER" id="PTHR35370:SF1">
    <property type="entry name" value="TYPE VI SECRETION SYSTEM COMPONENT TSSF1"/>
    <property type="match status" value="1"/>
</dbReference>
<dbReference type="InterPro" id="IPR010272">
    <property type="entry name" value="T6SS_TssF"/>
</dbReference>
<dbReference type="PIRSF" id="PIRSF028304">
    <property type="entry name" value="UCP028304"/>
    <property type="match status" value="1"/>
</dbReference>
<gene>
    <name evidence="1" type="primary">tssF</name>
    <name evidence="1" type="ORF">FAZ21_19680</name>
</gene>
<comment type="caution">
    <text evidence="1">The sequence shown here is derived from an EMBL/GenBank/DDBJ whole genome shotgun (WGS) entry which is preliminary data.</text>
</comment>
<dbReference type="Proteomes" id="UP000310016">
    <property type="component" value="Unassembled WGS sequence"/>
</dbReference>
<name>A0A4U0P8D7_9NEIS</name>
<dbReference type="PANTHER" id="PTHR35370">
    <property type="entry name" value="CYTOPLASMIC PROTEIN-RELATED-RELATED"/>
    <property type="match status" value="1"/>
</dbReference>
<keyword evidence="2" id="KW-1185">Reference proteome</keyword>
<evidence type="ECO:0000313" key="1">
    <source>
        <dbReference type="EMBL" id="TJZ63650.1"/>
    </source>
</evidence>
<dbReference type="AlphaFoldDB" id="A0A4U0P8D7"/>
<protein>
    <submittedName>
        <fullName evidence="1">Type VI secretion system baseplate subunit TssF</fullName>
    </submittedName>
</protein>
<organism evidence="1 2">
    <name type="scientific">Chitiniphilus eburneus</name>
    <dbReference type="NCBI Taxonomy" id="2571148"/>
    <lineage>
        <taxon>Bacteria</taxon>
        <taxon>Pseudomonadati</taxon>
        <taxon>Pseudomonadota</taxon>
        <taxon>Betaproteobacteria</taxon>
        <taxon>Neisseriales</taxon>
        <taxon>Chitinibacteraceae</taxon>
        <taxon>Chitiniphilus</taxon>
    </lineage>
</organism>
<reference evidence="1 2" key="1">
    <citation type="submission" date="2019-04" db="EMBL/GenBank/DDBJ databases">
        <title>Chitiniphilus eburnea sp. nov., a novel chitinolytic bacterium isolated from aquaculture sludge.</title>
        <authorList>
            <person name="Sheng M."/>
        </authorList>
    </citation>
    <scope>NUCLEOTIDE SEQUENCE [LARGE SCALE GENOMIC DNA]</scope>
    <source>
        <strain evidence="1 2">HX-2-15</strain>
    </source>
</reference>
<dbReference type="EMBL" id="SUMF01000057">
    <property type="protein sequence ID" value="TJZ63650.1"/>
    <property type="molecule type" value="Genomic_DNA"/>
</dbReference>
<dbReference type="NCBIfam" id="TIGR03359">
    <property type="entry name" value="VI_chp_6"/>
    <property type="match status" value="1"/>
</dbReference>
<dbReference type="RefSeq" id="WP_136775137.1">
    <property type="nucleotide sequence ID" value="NZ_CP156074.1"/>
</dbReference>
<proteinExistence type="predicted"/>
<evidence type="ECO:0000313" key="2">
    <source>
        <dbReference type="Proteomes" id="UP000310016"/>
    </source>
</evidence>
<sequence length="615" mass="69210">MTTPAYGTRLKDYFVRELFALREDAAEFAQGYPQVAQALSLSRGRSQDPHVELLMQSFAFLAGRLNYQMEVQQATLPNTLLHFLYPHLEAPVPSMMVAEIEVNPSGANFAKGVTLARDRQMYVNATNDQGRKLPCRMRTCAETPLWPLTVTEVKVTPTEEYDFLKGHGNAALRDTRSVLRVTVRRQGNERLQDINPGRLRFYINDEEKHAWQLYDMLALNLVGVALRAGRGDAAHLRKLPPEALSWCGFERDDAMLVASPHTHPGYRLLQEYFAFPEKFLFFELNGLDFTGADDEAELLFLFDLPPNKTLTFVPGVLKLNCVPLVNLFSQRIEPLPLDQTQYEYRLRADIQHHRNVEIYAIEELVSIRPNASPRPLAPYFAMDEAQKLAQQDYFYVTRREVSQLAQVAGTETYVSLLDTQFDPDQPTDEVIGGRALCTNRRLPEQLRVGDLLQLEGAGPVQAIRIVSKPTAHQTPQLIGDRPWALASQLALNHLSLAEGPLALSALKDMLSLHVGPMSVNGLKQIDSIKEIRCRPVVRHVGREGWRGFAQGVHIDLALDRSNFEEASAVLFAEVLRRFLALYASLNTLVELSLEVQDVKGTLKSWPPLIGAQPVL</sequence>
<dbReference type="Pfam" id="PF05947">
    <property type="entry name" value="T6SS_TssF"/>
    <property type="match status" value="1"/>
</dbReference>
<dbReference type="OrthoDB" id="9763676at2"/>
<accession>A0A4U0P8D7</accession>